<keyword evidence="2" id="KW-1185">Reference proteome</keyword>
<dbReference type="InParanoid" id="A0A0C2ZV39"/>
<dbReference type="Proteomes" id="UP000053989">
    <property type="component" value="Unassembled WGS sequence"/>
</dbReference>
<evidence type="ECO:0000313" key="1">
    <source>
        <dbReference type="EMBL" id="KIM65358.1"/>
    </source>
</evidence>
<reference evidence="1 2" key="1">
    <citation type="submission" date="2014-04" db="EMBL/GenBank/DDBJ databases">
        <authorList>
            <consortium name="DOE Joint Genome Institute"/>
            <person name="Kuo A."/>
            <person name="Kohler A."/>
            <person name="Nagy L.G."/>
            <person name="Floudas D."/>
            <person name="Copeland A."/>
            <person name="Barry K.W."/>
            <person name="Cichocki N."/>
            <person name="Veneault-Fourrey C."/>
            <person name="LaButti K."/>
            <person name="Lindquist E.A."/>
            <person name="Lipzen A."/>
            <person name="Lundell T."/>
            <person name="Morin E."/>
            <person name="Murat C."/>
            <person name="Sun H."/>
            <person name="Tunlid A."/>
            <person name="Henrissat B."/>
            <person name="Grigoriev I.V."/>
            <person name="Hibbett D.S."/>
            <person name="Martin F."/>
            <person name="Nordberg H.P."/>
            <person name="Cantor M.N."/>
            <person name="Hua S.X."/>
        </authorList>
    </citation>
    <scope>NUCLEOTIDE SEQUENCE [LARGE SCALE GENOMIC DNA]</scope>
    <source>
        <strain evidence="1 2">Foug A</strain>
    </source>
</reference>
<name>A0A0C2ZV39_9AGAM</name>
<protein>
    <submittedName>
        <fullName evidence="1">Uncharacterized protein</fullName>
    </submittedName>
</protein>
<gene>
    <name evidence="1" type="ORF">SCLCIDRAFT_543741</name>
</gene>
<organism evidence="1 2">
    <name type="scientific">Scleroderma citrinum Foug A</name>
    <dbReference type="NCBI Taxonomy" id="1036808"/>
    <lineage>
        <taxon>Eukaryota</taxon>
        <taxon>Fungi</taxon>
        <taxon>Dikarya</taxon>
        <taxon>Basidiomycota</taxon>
        <taxon>Agaricomycotina</taxon>
        <taxon>Agaricomycetes</taxon>
        <taxon>Agaricomycetidae</taxon>
        <taxon>Boletales</taxon>
        <taxon>Sclerodermatineae</taxon>
        <taxon>Sclerodermataceae</taxon>
        <taxon>Scleroderma</taxon>
    </lineage>
</organism>
<dbReference type="EMBL" id="KN822023">
    <property type="protein sequence ID" value="KIM65358.1"/>
    <property type="molecule type" value="Genomic_DNA"/>
</dbReference>
<proteinExistence type="predicted"/>
<evidence type="ECO:0000313" key="2">
    <source>
        <dbReference type="Proteomes" id="UP000053989"/>
    </source>
</evidence>
<dbReference type="AlphaFoldDB" id="A0A0C2ZV39"/>
<sequence length="65" mass="7469">MLDTAYLKCVYIVASIPSIDARGYGRMNCYSSMLHYSKRIALECSQRILALCHEPTVRNWTLEVL</sequence>
<dbReference type="HOGENOM" id="CLU_2851032_0_0_1"/>
<accession>A0A0C2ZV39</accession>
<reference evidence="2" key="2">
    <citation type="submission" date="2015-01" db="EMBL/GenBank/DDBJ databases">
        <title>Evolutionary Origins and Diversification of the Mycorrhizal Mutualists.</title>
        <authorList>
            <consortium name="DOE Joint Genome Institute"/>
            <consortium name="Mycorrhizal Genomics Consortium"/>
            <person name="Kohler A."/>
            <person name="Kuo A."/>
            <person name="Nagy L.G."/>
            <person name="Floudas D."/>
            <person name="Copeland A."/>
            <person name="Barry K.W."/>
            <person name="Cichocki N."/>
            <person name="Veneault-Fourrey C."/>
            <person name="LaButti K."/>
            <person name="Lindquist E.A."/>
            <person name="Lipzen A."/>
            <person name="Lundell T."/>
            <person name="Morin E."/>
            <person name="Murat C."/>
            <person name="Riley R."/>
            <person name="Ohm R."/>
            <person name="Sun H."/>
            <person name="Tunlid A."/>
            <person name="Henrissat B."/>
            <person name="Grigoriev I.V."/>
            <person name="Hibbett D.S."/>
            <person name="Martin F."/>
        </authorList>
    </citation>
    <scope>NUCLEOTIDE SEQUENCE [LARGE SCALE GENOMIC DNA]</scope>
    <source>
        <strain evidence="2">Foug A</strain>
    </source>
</reference>